<dbReference type="OrthoDB" id="445326at2759"/>
<feature type="compositionally biased region" description="Basic and acidic residues" evidence="7">
    <location>
        <begin position="67"/>
        <end position="86"/>
    </location>
</feature>
<dbReference type="GO" id="GO:0034457">
    <property type="term" value="C:Mpp10 complex"/>
    <property type="evidence" value="ECO:0007669"/>
    <property type="project" value="InterPro"/>
</dbReference>
<dbReference type="Proteomes" id="UP000193920">
    <property type="component" value="Unassembled WGS sequence"/>
</dbReference>
<keyword evidence="3" id="KW-0698">rRNA processing</keyword>
<name>A0A1Y2BSM1_9FUNG</name>
<reference evidence="8 9" key="1">
    <citation type="submission" date="2016-08" db="EMBL/GenBank/DDBJ databases">
        <title>A Parts List for Fungal Cellulosomes Revealed by Comparative Genomics.</title>
        <authorList>
            <consortium name="DOE Joint Genome Institute"/>
            <person name="Haitjema C.H."/>
            <person name="Gilmore S.P."/>
            <person name="Henske J.K."/>
            <person name="Solomon K.V."/>
            <person name="De Groot R."/>
            <person name="Kuo A."/>
            <person name="Mondo S.J."/>
            <person name="Salamov A.A."/>
            <person name="Labutti K."/>
            <person name="Zhao Z."/>
            <person name="Chiniquy J."/>
            <person name="Barry K."/>
            <person name="Brewer H.M."/>
            <person name="Purvine S.O."/>
            <person name="Wright A.T."/>
            <person name="Boxma B."/>
            <person name="Van Alen T."/>
            <person name="Hackstein J.H."/>
            <person name="Baker S.E."/>
            <person name="Grigoriev I.V."/>
            <person name="O'Malley M.A."/>
        </authorList>
    </citation>
    <scope>NUCLEOTIDE SEQUENCE [LARGE SCALE GENOMIC DNA]</scope>
    <source>
        <strain evidence="8 9">G1</strain>
    </source>
</reference>
<evidence type="ECO:0000256" key="3">
    <source>
        <dbReference type="ARBA" id="ARBA00022552"/>
    </source>
</evidence>
<dbReference type="InterPro" id="IPR012173">
    <property type="entry name" value="Mpp10"/>
</dbReference>
<proteinExistence type="inferred from homology"/>
<comment type="caution">
    <text evidence="8">The sequence shown here is derived from an EMBL/GenBank/DDBJ whole genome shotgun (WGS) entry which is preliminary data.</text>
</comment>
<dbReference type="PANTHER" id="PTHR17039:SF0">
    <property type="entry name" value="U3 SMALL NUCLEOLAR RIBONUCLEOPROTEIN PROTEIN MPP10"/>
    <property type="match status" value="1"/>
</dbReference>
<dbReference type="Pfam" id="PF04006">
    <property type="entry name" value="Mpp10"/>
    <property type="match status" value="1"/>
</dbReference>
<dbReference type="STRING" id="1754190.A0A1Y2BSM1"/>
<evidence type="ECO:0000256" key="7">
    <source>
        <dbReference type="SAM" id="MobiDB-lite"/>
    </source>
</evidence>
<evidence type="ECO:0000256" key="2">
    <source>
        <dbReference type="ARBA" id="ARBA00022517"/>
    </source>
</evidence>
<accession>A0A1Y2BSM1</accession>
<keyword evidence="9" id="KW-1185">Reference proteome</keyword>
<dbReference type="PANTHER" id="PTHR17039">
    <property type="entry name" value="U3 SMALL NUCLEOLAR RIBONUCLEOPROTEIN PROTEIN MPP10"/>
    <property type="match status" value="1"/>
</dbReference>
<protein>
    <submittedName>
        <fullName evidence="8">Mpp10 protein</fullName>
    </submittedName>
</protein>
<feature type="region of interest" description="Disordered" evidence="7">
    <location>
        <begin position="62"/>
        <end position="117"/>
    </location>
</feature>
<dbReference type="GO" id="GO:0032040">
    <property type="term" value="C:small-subunit processome"/>
    <property type="evidence" value="ECO:0007669"/>
    <property type="project" value="TreeGrafter"/>
</dbReference>
<keyword evidence="4" id="KW-0539">Nucleus</keyword>
<dbReference type="GO" id="GO:0005732">
    <property type="term" value="C:sno(s)RNA-containing ribonucleoprotein complex"/>
    <property type="evidence" value="ECO:0007669"/>
    <property type="project" value="InterPro"/>
</dbReference>
<evidence type="ECO:0000256" key="5">
    <source>
        <dbReference type="ARBA" id="ARBA00023274"/>
    </source>
</evidence>
<dbReference type="AlphaFoldDB" id="A0A1Y2BSM1"/>
<feature type="non-terminal residue" evidence="8">
    <location>
        <position position="1"/>
    </location>
</feature>
<evidence type="ECO:0000313" key="8">
    <source>
        <dbReference type="EMBL" id="ORY37752.1"/>
    </source>
</evidence>
<feature type="compositionally biased region" description="Basic and acidic residues" evidence="7">
    <location>
        <begin position="102"/>
        <end position="117"/>
    </location>
</feature>
<gene>
    <name evidence="8" type="ORF">LY90DRAFT_420646</name>
</gene>
<evidence type="ECO:0000256" key="1">
    <source>
        <dbReference type="ARBA" id="ARBA00004604"/>
    </source>
</evidence>
<comment type="similarity">
    <text evidence="6">Belongs to the MPP10 family.</text>
</comment>
<dbReference type="GO" id="GO:0006364">
    <property type="term" value="P:rRNA processing"/>
    <property type="evidence" value="ECO:0007669"/>
    <property type="project" value="UniProtKB-KW"/>
</dbReference>
<sequence>ELEKHHQEIDEFFKKLCLNLKGLSNWNSALKPAKMEMIVVSNVPSIQMDEVLPIHESENTLLAPEEAYEKPKADVKGETEIDSNEKKRQRARRRKIKKIERKQKEKELKGSIEDFAK</sequence>
<feature type="compositionally biased region" description="Basic residues" evidence="7">
    <location>
        <begin position="87"/>
        <end position="101"/>
    </location>
</feature>
<evidence type="ECO:0000256" key="4">
    <source>
        <dbReference type="ARBA" id="ARBA00023242"/>
    </source>
</evidence>
<evidence type="ECO:0000313" key="9">
    <source>
        <dbReference type="Proteomes" id="UP000193920"/>
    </source>
</evidence>
<keyword evidence="2" id="KW-0690">Ribosome biogenesis</keyword>
<organism evidence="8 9">
    <name type="scientific">Neocallimastix californiae</name>
    <dbReference type="NCBI Taxonomy" id="1754190"/>
    <lineage>
        <taxon>Eukaryota</taxon>
        <taxon>Fungi</taxon>
        <taxon>Fungi incertae sedis</taxon>
        <taxon>Chytridiomycota</taxon>
        <taxon>Chytridiomycota incertae sedis</taxon>
        <taxon>Neocallimastigomycetes</taxon>
        <taxon>Neocallimastigales</taxon>
        <taxon>Neocallimastigaceae</taxon>
        <taxon>Neocallimastix</taxon>
    </lineage>
</organism>
<comment type="subcellular location">
    <subcellularLocation>
        <location evidence="1">Nucleus</location>
        <location evidence="1">Nucleolus</location>
    </subcellularLocation>
</comment>
<keyword evidence="5" id="KW-0687">Ribonucleoprotein</keyword>
<dbReference type="EMBL" id="MCOG01000141">
    <property type="protein sequence ID" value="ORY37752.1"/>
    <property type="molecule type" value="Genomic_DNA"/>
</dbReference>
<evidence type="ECO:0000256" key="6">
    <source>
        <dbReference type="ARBA" id="ARBA00029455"/>
    </source>
</evidence>